<feature type="transmembrane region" description="Helical" evidence="1">
    <location>
        <begin position="29"/>
        <end position="46"/>
    </location>
</feature>
<gene>
    <name evidence="3" type="ORF">SAMN05660649_01074</name>
</gene>
<keyword evidence="1" id="KW-0812">Transmembrane</keyword>
<evidence type="ECO:0000313" key="3">
    <source>
        <dbReference type="EMBL" id="SFG23493.1"/>
    </source>
</evidence>
<feature type="domain" description="GerMN" evidence="2">
    <location>
        <begin position="128"/>
        <end position="210"/>
    </location>
</feature>
<sequence length="331" mass="36527">MNYLFIKDLLQYARKEIFTLCMEKIPVKWYTVIYFLLINISILSIYKGSEVLRLRYKVLFLLILSLVIAVAGCSTREPSVVESEQPGNANAEQKQQDVNLALYFVKFTADDAYLVREVRSIPYTKDVATTAMTELIKDSKSIFAPGTEVLGITIENGLATVNFNDQVLAANVGAAGEELGIQSIVNTLTELPNIEKVAFQVDGKTEGRAMDWWGHVGLYEQPFSRDLSKVYEPTIWVTHPTPNQVASVPLLIKGSARVFEGTVSARLLDEKGNVLAESSATATAGAPERGNFEMSIKFAPPAEGHGVLEVYWASPKDGSMLDTVSIPLQWP</sequence>
<dbReference type="SMART" id="SM00909">
    <property type="entry name" value="Germane"/>
    <property type="match status" value="1"/>
</dbReference>
<dbReference type="Pfam" id="PF10646">
    <property type="entry name" value="Germane"/>
    <property type="match status" value="1"/>
</dbReference>
<dbReference type="InterPro" id="IPR019606">
    <property type="entry name" value="GerMN"/>
</dbReference>
<dbReference type="AlphaFoldDB" id="A0A1I2Q764"/>
<dbReference type="Proteomes" id="UP000199337">
    <property type="component" value="Unassembled WGS sequence"/>
</dbReference>
<protein>
    <submittedName>
        <fullName evidence="3">Sporulation and spore germination</fullName>
    </submittedName>
</protein>
<organism evidence="3 4">
    <name type="scientific">Desulfotruncus arcticus DSM 17038</name>
    <dbReference type="NCBI Taxonomy" id="1121424"/>
    <lineage>
        <taxon>Bacteria</taxon>
        <taxon>Bacillati</taxon>
        <taxon>Bacillota</taxon>
        <taxon>Clostridia</taxon>
        <taxon>Eubacteriales</taxon>
        <taxon>Desulfallaceae</taxon>
        <taxon>Desulfotruncus</taxon>
    </lineage>
</organism>
<proteinExistence type="predicted"/>
<dbReference type="InterPro" id="IPR018911">
    <property type="entry name" value="Gmad2_Ig-like_dom"/>
</dbReference>
<keyword evidence="4" id="KW-1185">Reference proteome</keyword>
<keyword evidence="1" id="KW-1133">Transmembrane helix</keyword>
<dbReference type="Pfam" id="PF10648">
    <property type="entry name" value="Gmad2"/>
    <property type="match status" value="1"/>
</dbReference>
<evidence type="ECO:0000259" key="2">
    <source>
        <dbReference type="SMART" id="SM00909"/>
    </source>
</evidence>
<keyword evidence="1" id="KW-0472">Membrane</keyword>
<dbReference type="EMBL" id="FOOX01000003">
    <property type="protein sequence ID" value="SFG23493.1"/>
    <property type="molecule type" value="Genomic_DNA"/>
</dbReference>
<reference evidence="4" key="1">
    <citation type="submission" date="2016-10" db="EMBL/GenBank/DDBJ databases">
        <authorList>
            <person name="Varghese N."/>
            <person name="Submissions S."/>
        </authorList>
    </citation>
    <scope>NUCLEOTIDE SEQUENCE [LARGE SCALE GENOMIC DNA]</scope>
    <source>
        <strain evidence="4">DSM 17038</strain>
    </source>
</reference>
<name>A0A1I2Q764_9FIRM</name>
<feature type="transmembrane region" description="Helical" evidence="1">
    <location>
        <begin position="58"/>
        <end position="75"/>
    </location>
</feature>
<evidence type="ECO:0000313" key="4">
    <source>
        <dbReference type="Proteomes" id="UP000199337"/>
    </source>
</evidence>
<evidence type="ECO:0000256" key="1">
    <source>
        <dbReference type="SAM" id="Phobius"/>
    </source>
</evidence>
<accession>A0A1I2Q764</accession>
<dbReference type="STRING" id="341036.SAMN05660649_01074"/>